<dbReference type="InterPro" id="IPR004360">
    <property type="entry name" value="Glyas_Fos-R_dOase_dom"/>
</dbReference>
<dbReference type="InterPro" id="IPR029068">
    <property type="entry name" value="Glyas_Bleomycin-R_OHBP_Dase"/>
</dbReference>
<dbReference type="Gene3D" id="3.10.180.10">
    <property type="entry name" value="2,3-Dihydroxybiphenyl 1,2-Dioxygenase, domain 1"/>
    <property type="match status" value="1"/>
</dbReference>
<proteinExistence type="predicted"/>
<dbReference type="CDD" id="cd06587">
    <property type="entry name" value="VOC"/>
    <property type="match status" value="1"/>
</dbReference>
<dbReference type="SUPFAM" id="SSF54593">
    <property type="entry name" value="Glyoxalase/Bleomycin resistance protein/Dihydroxybiphenyl dioxygenase"/>
    <property type="match status" value="1"/>
</dbReference>
<dbReference type="PANTHER" id="PTHR43048">
    <property type="entry name" value="METHYLMALONYL-COA EPIMERASE"/>
    <property type="match status" value="1"/>
</dbReference>
<keyword evidence="1" id="KW-0479">Metal-binding</keyword>
<dbReference type="InterPro" id="IPR037523">
    <property type="entry name" value="VOC_core"/>
</dbReference>
<evidence type="ECO:0000259" key="2">
    <source>
        <dbReference type="PROSITE" id="PS51819"/>
    </source>
</evidence>
<sequence length="124" mass="13100">MPDHASVRYLVDDVAAAVDFYTTHLGFTADFDARPAFAAVTRGPLRLLLAGPTSSAGRPMPDGAVPGPGGWNRIHLIVDDLAAEVDRLRTAGVRFRNDVVVGPGGQQILLLDPAGNVVELFQPA</sequence>
<dbReference type="InterPro" id="IPR051785">
    <property type="entry name" value="MMCE/EMCE_epimerase"/>
</dbReference>
<gene>
    <name evidence="3" type="ORF">ACFQV2_26115</name>
</gene>
<dbReference type="PANTHER" id="PTHR43048:SF3">
    <property type="entry name" value="METHYLMALONYL-COA EPIMERASE, MITOCHONDRIAL"/>
    <property type="match status" value="1"/>
</dbReference>
<dbReference type="Pfam" id="PF00903">
    <property type="entry name" value="Glyoxalase"/>
    <property type="match status" value="1"/>
</dbReference>
<name>A0ABW2TU30_9PSEU</name>
<accession>A0ABW2TU30</accession>
<reference evidence="4" key="1">
    <citation type="journal article" date="2019" name="Int. J. Syst. Evol. Microbiol.">
        <title>The Global Catalogue of Microorganisms (GCM) 10K type strain sequencing project: providing services to taxonomists for standard genome sequencing and annotation.</title>
        <authorList>
            <consortium name="The Broad Institute Genomics Platform"/>
            <consortium name="The Broad Institute Genome Sequencing Center for Infectious Disease"/>
            <person name="Wu L."/>
            <person name="Ma J."/>
        </authorList>
    </citation>
    <scope>NUCLEOTIDE SEQUENCE [LARGE SCALE GENOMIC DNA]</scope>
    <source>
        <strain evidence="4">JCM 17695</strain>
    </source>
</reference>
<protein>
    <submittedName>
        <fullName evidence="3">VOC family protein</fullName>
    </submittedName>
</protein>
<evidence type="ECO:0000313" key="3">
    <source>
        <dbReference type="EMBL" id="MFC7616427.1"/>
    </source>
</evidence>
<dbReference type="EMBL" id="JBHTEY010000004">
    <property type="protein sequence ID" value="MFC7616427.1"/>
    <property type="molecule type" value="Genomic_DNA"/>
</dbReference>
<dbReference type="PROSITE" id="PS51819">
    <property type="entry name" value="VOC"/>
    <property type="match status" value="1"/>
</dbReference>
<feature type="domain" description="VOC" evidence="2">
    <location>
        <begin position="1"/>
        <end position="123"/>
    </location>
</feature>
<evidence type="ECO:0000313" key="4">
    <source>
        <dbReference type="Proteomes" id="UP001596512"/>
    </source>
</evidence>
<organism evidence="3 4">
    <name type="scientific">Actinokineospora soli</name>
    <dbReference type="NCBI Taxonomy" id="1048753"/>
    <lineage>
        <taxon>Bacteria</taxon>
        <taxon>Bacillati</taxon>
        <taxon>Actinomycetota</taxon>
        <taxon>Actinomycetes</taxon>
        <taxon>Pseudonocardiales</taxon>
        <taxon>Pseudonocardiaceae</taxon>
        <taxon>Actinokineospora</taxon>
    </lineage>
</organism>
<keyword evidence="4" id="KW-1185">Reference proteome</keyword>
<dbReference type="Proteomes" id="UP001596512">
    <property type="component" value="Unassembled WGS sequence"/>
</dbReference>
<comment type="caution">
    <text evidence="3">The sequence shown here is derived from an EMBL/GenBank/DDBJ whole genome shotgun (WGS) entry which is preliminary data.</text>
</comment>
<evidence type="ECO:0000256" key="1">
    <source>
        <dbReference type="ARBA" id="ARBA00022723"/>
    </source>
</evidence>